<reference evidence="1 2" key="1">
    <citation type="submission" date="2020-07" db="EMBL/GenBank/DDBJ databases">
        <authorList>
            <person name="Criscuolo A."/>
        </authorList>
    </citation>
    <scope>NUCLEOTIDE SEQUENCE [LARGE SCALE GENOMIC DNA]</scope>
    <source>
        <strain evidence="1">CIP111649</strain>
    </source>
</reference>
<dbReference type="AlphaFoldDB" id="A0A6V7RN00"/>
<dbReference type="EMBL" id="CAJEWD010000008">
    <property type="protein sequence ID" value="CAD2079725.1"/>
    <property type="molecule type" value="Genomic_DNA"/>
</dbReference>
<keyword evidence="2" id="KW-1185">Reference proteome</keyword>
<proteinExistence type="predicted"/>
<accession>A0A6V7RN00</accession>
<dbReference type="Proteomes" id="UP000589351">
    <property type="component" value="Unassembled WGS sequence"/>
</dbReference>
<name>A0A6V7RN00_9STAP</name>
<evidence type="ECO:0000313" key="2">
    <source>
        <dbReference type="Proteomes" id="UP000589351"/>
    </source>
</evidence>
<gene>
    <name evidence="1" type="ORF">JEODO184_01745</name>
</gene>
<sequence length="694" mass="80984">MELVNKINIVDANSDYINNVISSLTQNRPEGLTIIQKVDYFNDNVASNIKQLETAKNIELILCTSDSDTYTELSKKENEKIYVLQGEIEDAKLYIKYSHVLLLDDCLSLQIDDEMLYEDNVIYLAKVSDNKSIDGQIYKQYFKDVTINETQFDANSVEKFVREAVCVIPSKLIFHHKFNQSFSFRINIWMSNLMAVTNLDGHVKIGRPLTVCGQLDRGLPTTLNEVLNIIKYIDEKISKRYDQKVTEVLQYFNKLFTSQLKTFIDQGQISKEELIDLMKTYGVNNIYYSSLNKGDARKLVLAYCFPPFNDTSGNVMAKRIFESGQVVDVISNDMSRIRNMDHKLLNIMNHLLDSQIVLEGAQAFSSWQSIEDYIDGVIKSYKMYKNKYEEIYSRVMFPQSHFAAFELKKLNKNLKWVAEFSDPLYTDVSSDVRYAPIEEEDYIEGLKDFVDQKYHHLIDDNVFNICEVLPFIYADELIFTNQNQLDYMLRRFDEEICELVKSKAVISQHPTLPSEQYHLVNSFYRVKEDEINIAYFGNFYDTRGFRQIELVAKYLYEANINNFKIHVFTNLNKKTMKFYQNSAFKEYIVMNQYAPYFEFLNLTTVMDILLIFDATTAGIKPYNPYVPSKLSDYRGSGSKIWALTEENSILDLTQDKNLYITRQIDYQLYAEKMKEMASDLNKPLYSVKNIQCVQ</sequence>
<dbReference type="RefSeq" id="WP_185126251.1">
    <property type="nucleotide sequence ID" value="NZ_CAJEWD010000008.1"/>
</dbReference>
<organism evidence="1 2">
    <name type="scientific">Jeotgalicoccus meleagridis</name>
    <dbReference type="NCBI Taxonomy" id="2759181"/>
    <lineage>
        <taxon>Bacteria</taxon>
        <taxon>Bacillati</taxon>
        <taxon>Bacillota</taxon>
        <taxon>Bacilli</taxon>
        <taxon>Bacillales</taxon>
        <taxon>Staphylococcaceae</taxon>
        <taxon>Jeotgalicoccus</taxon>
    </lineage>
</organism>
<comment type="caution">
    <text evidence="1">The sequence shown here is derived from an EMBL/GenBank/DDBJ whole genome shotgun (WGS) entry which is preliminary data.</text>
</comment>
<evidence type="ECO:0000313" key="1">
    <source>
        <dbReference type="EMBL" id="CAD2079725.1"/>
    </source>
</evidence>
<protein>
    <submittedName>
        <fullName evidence="1">Uncharacterized protein</fullName>
    </submittedName>
</protein>